<dbReference type="AlphaFoldDB" id="A0AA38VQL7"/>
<keyword evidence="3" id="KW-1185">Reference proteome</keyword>
<evidence type="ECO:0000256" key="1">
    <source>
        <dbReference type="SAM" id="MobiDB-lite"/>
    </source>
</evidence>
<feature type="region of interest" description="Disordered" evidence="1">
    <location>
        <begin position="354"/>
        <end position="473"/>
    </location>
</feature>
<proteinExistence type="predicted"/>
<feature type="region of interest" description="Disordered" evidence="1">
    <location>
        <begin position="1"/>
        <end position="36"/>
    </location>
</feature>
<evidence type="ECO:0000313" key="2">
    <source>
        <dbReference type="EMBL" id="KAJ9157461.1"/>
    </source>
</evidence>
<reference evidence="2" key="1">
    <citation type="submission" date="2022-07" db="EMBL/GenBank/DDBJ databases">
        <title>Fungi with potential for degradation of polypropylene.</title>
        <authorList>
            <person name="Gostincar C."/>
        </authorList>
    </citation>
    <scope>NUCLEOTIDE SEQUENCE</scope>
    <source>
        <strain evidence="2">EXF-13308</strain>
    </source>
</reference>
<dbReference type="Proteomes" id="UP001174694">
    <property type="component" value="Unassembled WGS sequence"/>
</dbReference>
<feature type="region of interest" description="Disordered" evidence="1">
    <location>
        <begin position="189"/>
        <end position="211"/>
    </location>
</feature>
<feature type="compositionally biased region" description="Acidic residues" evidence="1">
    <location>
        <begin position="422"/>
        <end position="431"/>
    </location>
</feature>
<feature type="region of interest" description="Disordered" evidence="1">
    <location>
        <begin position="135"/>
        <end position="157"/>
    </location>
</feature>
<comment type="caution">
    <text evidence="2">The sequence shown here is derived from an EMBL/GenBank/DDBJ whole genome shotgun (WGS) entry which is preliminary data.</text>
</comment>
<name>A0AA38VQL7_9PEZI</name>
<organism evidence="2 3">
    <name type="scientific">Pleurostoma richardsiae</name>
    <dbReference type="NCBI Taxonomy" id="41990"/>
    <lineage>
        <taxon>Eukaryota</taxon>
        <taxon>Fungi</taxon>
        <taxon>Dikarya</taxon>
        <taxon>Ascomycota</taxon>
        <taxon>Pezizomycotina</taxon>
        <taxon>Sordariomycetes</taxon>
        <taxon>Sordariomycetidae</taxon>
        <taxon>Calosphaeriales</taxon>
        <taxon>Pleurostomataceae</taxon>
        <taxon>Pleurostoma</taxon>
    </lineage>
</organism>
<protein>
    <submittedName>
        <fullName evidence="2">Uncharacterized protein</fullName>
    </submittedName>
</protein>
<evidence type="ECO:0000313" key="3">
    <source>
        <dbReference type="Proteomes" id="UP001174694"/>
    </source>
</evidence>
<sequence>MWKKFFGLGRDSDSSRGKRSIGRFGQRRMAPPPRGADQFQVFVDADDSSVRSAAARDKATQELKLVIRQEVSRAKTAQVDNSFWARINRPRSPDSSSDLCDYSSDDELDIRYADREDFYANITRYDSPRHNELRGRKVMKPSNPPHQQYDRDDDGLSLPRRAFPELEDSQDWRHAARAHDEWVASRRVRSNPAASPRQPHCQVSGHRSSPPRRFTALTSHPIDSSSLPDWQAYLRWFDMGRPQELQRAATRTPEPRTGVPVRRSQIVEPLPIGPATIFMDMVSRWEAYLDAEDVRVDRERPVFPQRAFTAPEPWGHGWRHVLDIQAGDAGDGADVFELSATPAAQVFELLAAPPQSPGFQRSGAPSPEPLQSPWSPRGLSPTTPAPTPRSLGMLPGDPSFGPRRPRANRGSRPDSPCPFAFETDEFADADEGEQRRRYVLGDADYEGRDFPWPPRMDGSGNGPRASESTFEDE</sequence>
<dbReference type="EMBL" id="JANBVO010000001">
    <property type="protein sequence ID" value="KAJ9157461.1"/>
    <property type="molecule type" value="Genomic_DNA"/>
</dbReference>
<accession>A0AA38VQL7</accession>
<gene>
    <name evidence="2" type="ORF">NKR23_g20</name>
</gene>